<evidence type="ECO:0000313" key="4">
    <source>
        <dbReference type="EMBL" id="PJI84286.1"/>
    </source>
</evidence>
<reference evidence="4 5" key="1">
    <citation type="submission" date="2017-11" db="EMBL/GenBank/DDBJ databases">
        <title>Genomic Encyclopedia of Archaeal and Bacterial Type Strains, Phase II (KMG-II): From Individual Species to Whole Genera.</title>
        <authorList>
            <person name="Goeker M."/>
        </authorList>
    </citation>
    <scope>NUCLEOTIDE SEQUENCE [LARGE SCALE GENOMIC DNA]</scope>
    <source>
        <strain evidence="4 5">DSM 29128</strain>
    </source>
</reference>
<gene>
    <name evidence="4" type="ORF">BC777_3827</name>
</gene>
<proteinExistence type="inferred from homology"/>
<organism evidence="4 5">
    <name type="scientific">Yoonia maricola</name>
    <dbReference type="NCBI Taxonomy" id="420999"/>
    <lineage>
        <taxon>Bacteria</taxon>
        <taxon>Pseudomonadati</taxon>
        <taxon>Pseudomonadota</taxon>
        <taxon>Alphaproteobacteria</taxon>
        <taxon>Rhodobacterales</taxon>
        <taxon>Paracoccaceae</taxon>
        <taxon>Yoonia</taxon>
    </lineage>
</organism>
<comment type="caution">
    <text evidence="4">The sequence shown here is derived from an EMBL/GenBank/DDBJ whole genome shotgun (WGS) entry which is preliminary data.</text>
</comment>
<dbReference type="InterPro" id="IPR007310">
    <property type="entry name" value="Aerobactin_biosyn_IucA/IucC_N"/>
</dbReference>
<keyword evidence="5" id="KW-1185">Reference proteome</keyword>
<dbReference type="Proteomes" id="UP000228531">
    <property type="component" value="Unassembled WGS sequence"/>
</dbReference>
<dbReference type="GO" id="GO:0019290">
    <property type="term" value="P:siderophore biosynthetic process"/>
    <property type="evidence" value="ECO:0007669"/>
    <property type="project" value="InterPro"/>
</dbReference>
<comment type="similarity">
    <text evidence="1">Belongs to the IucA/IucC family.</text>
</comment>
<feature type="domain" description="Aerobactin siderophore biosynthesis IucA/IucC N-terminal" evidence="2">
    <location>
        <begin position="116"/>
        <end position="340"/>
    </location>
</feature>
<evidence type="ECO:0000259" key="3">
    <source>
        <dbReference type="Pfam" id="PF06276"/>
    </source>
</evidence>
<dbReference type="PANTHER" id="PTHR34384:SF5">
    <property type="entry name" value="L-2,3-DIAMINOPROPANOATE--CITRATE LIGASE"/>
    <property type="match status" value="1"/>
</dbReference>
<dbReference type="GO" id="GO:0016881">
    <property type="term" value="F:acid-amino acid ligase activity"/>
    <property type="evidence" value="ECO:0007669"/>
    <property type="project" value="UniProtKB-ARBA"/>
</dbReference>
<dbReference type="InterPro" id="IPR022770">
    <property type="entry name" value="IucA/IucC-like_C"/>
</dbReference>
<dbReference type="PANTHER" id="PTHR34384">
    <property type="entry name" value="L-2,3-DIAMINOPROPANOATE--CITRATE LIGASE"/>
    <property type="match status" value="1"/>
</dbReference>
<sequence length="547" mass="59528">MVEITPADLPALDAFLNSAMREERLLNARILNGQLRFLDSSGRTVSVGLHATSSLRFLCDGRITRSQNGQARAISTKTLLSELSADGGPTFQSRVLDSLAAIRAAPHSQGRASDWSFIDAEQALKAGHPFHPNPRSRDEMTTADARIYAPEQENRFRLTWIAARPDALVLSDDAAALFGQLAQADHITADDGFIPLPWHPWQGERLLASPDMQRLISNDQLRPLGKGGGDWAATSSMRCVHAWHVPFMVKTSLSLRLTNSTRHLSLKEVKRGLHVSDLLASDIGHQIRTAFPTLHIMGEPGFAALRGPSGEPMEETVTVLRDNPFRDPDRPGPVLLAALCEAQPNGYSALGALITAIGPDAAPTWFSRFLDNVIWPLLELRARHGLLFGAHQQNLMVGLSDGWPVAAWVRDCQGTGHLSSFHDSLTHACPGIGEGTENIVDAELGDGLVVYYVVINSVMNTLATLVLDGLATEADLLTIWRSFLTRARNTTPGDDTLYTRLLDRRTLTCKGNFATSQSGVNEADGDARGQLAAFFELPNPIKEALIA</sequence>
<protein>
    <submittedName>
        <fullName evidence="4">N2-citryl-N6-acetyl-N6-hydroxylysine synthase</fullName>
    </submittedName>
</protein>
<evidence type="ECO:0000313" key="5">
    <source>
        <dbReference type="Proteomes" id="UP000228531"/>
    </source>
</evidence>
<evidence type="ECO:0000256" key="1">
    <source>
        <dbReference type="ARBA" id="ARBA00007832"/>
    </source>
</evidence>
<feature type="domain" description="Aerobactin siderophore biosynthesis IucA/IucC-like C-terminal" evidence="3">
    <location>
        <begin position="364"/>
        <end position="515"/>
    </location>
</feature>
<dbReference type="Pfam" id="PF06276">
    <property type="entry name" value="FhuF"/>
    <property type="match status" value="1"/>
</dbReference>
<dbReference type="AlphaFoldDB" id="A0A2M8W038"/>
<dbReference type="Gene3D" id="1.10.510.40">
    <property type="match status" value="1"/>
</dbReference>
<dbReference type="InterPro" id="IPR037455">
    <property type="entry name" value="LucA/IucC-like"/>
</dbReference>
<accession>A0A2M8W038</accession>
<dbReference type="Pfam" id="PF04183">
    <property type="entry name" value="IucA_IucC"/>
    <property type="match status" value="1"/>
</dbReference>
<name>A0A2M8W038_9RHOB</name>
<dbReference type="RefSeq" id="WP_100369763.1">
    <property type="nucleotide sequence ID" value="NZ_PGTY01000005.1"/>
</dbReference>
<evidence type="ECO:0000259" key="2">
    <source>
        <dbReference type="Pfam" id="PF04183"/>
    </source>
</evidence>
<dbReference type="EMBL" id="PGTY01000005">
    <property type="protein sequence ID" value="PJI84286.1"/>
    <property type="molecule type" value="Genomic_DNA"/>
</dbReference>
<dbReference type="OrthoDB" id="495728at2"/>